<dbReference type="KEGG" id="pstg:E8M01_27385"/>
<dbReference type="EMBL" id="CP039690">
    <property type="protein sequence ID" value="QCI67622.1"/>
    <property type="molecule type" value="Genomic_DNA"/>
</dbReference>
<dbReference type="RefSeq" id="WP_136962205.1">
    <property type="nucleotide sequence ID" value="NZ_CP039690.1"/>
</dbReference>
<evidence type="ECO:0008006" key="6">
    <source>
        <dbReference type="Google" id="ProtNLM"/>
    </source>
</evidence>
<proteinExistence type="predicted"/>
<protein>
    <recommendedName>
        <fullName evidence="6">DUF4148 domain-containing protein</fullName>
    </recommendedName>
</protein>
<dbReference type="Proteomes" id="UP000298781">
    <property type="component" value="Chromosome"/>
</dbReference>
<dbReference type="AlphaFoldDB" id="A0A4D7BBE8"/>
<gene>
    <name evidence="3" type="ORF">E8M01_22500</name>
    <name evidence="4" type="ORF">E8M01_27385</name>
</gene>
<evidence type="ECO:0000256" key="1">
    <source>
        <dbReference type="SAM" id="MobiDB-lite"/>
    </source>
</evidence>
<evidence type="ECO:0000313" key="3">
    <source>
        <dbReference type="EMBL" id="QCI66766.1"/>
    </source>
</evidence>
<accession>A0A4D7BBE8</accession>
<keyword evidence="2" id="KW-0732">Signal</keyword>
<feature type="signal peptide" evidence="2">
    <location>
        <begin position="1"/>
        <end position="22"/>
    </location>
</feature>
<reference evidence="3 5" key="1">
    <citation type="submission" date="2019-04" db="EMBL/GenBank/DDBJ databases">
        <title>Phreatobacter aquaticus sp. nov.</title>
        <authorList>
            <person name="Choi A."/>
        </authorList>
    </citation>
    <scope>NUCLEOTIDE SEQUENCE [LARGE SCALE GENOMIC DNA]</scope>
    <source>
        <strain evidence="3 5">KCTC 52518</strain>
    </source>
</reference>
<evidence type="ECO:0000313" key="4">
    <source>
        <dbReference type="EMBL" id="QCI67622.1"/>
    </source>
</evidence>
<keyword evidence="5" id="KW-1185">Reference proteome</keyword>
<evidence type="ECO:0000256" key="2">
    <source>
        <dbReference type="SAM" id="SignalP"/>
    </source>
</evidence>
<dbReference type="EMBL" id="CP039690">
    <property type="protein sequence ID" value="QCI66766.1"/>
    <property type="molecule type" value="Genomic_DNA"/>
</dbReference>
<feature type="region of interest" description="Disordered" evidence="1">
    <location>
        <begin position="33"/>
        <end position="73"/>
    </location>
</feature>
<organism evidence="3 5">
    <name type="scientific">Phreatobacter stygius</name>
    <dbReference type="NCBI Taxonomy" id="1940610"/>
    <lineage>
        <taxon>Bacteria</taxon>
        <taxon>Pseudomonadati</taxon>
        <taxon>Pseudomonadota</taxon>
        <taxon>Alphaproteobacteria</taxon>
        <taxon>Hyphomicrobiales</taxon>
        <taxon>Phreatobacteraceae</taxon>
        <taxon>Phreatobacter</taxon>
    </lineage>
</organism>
<feature type="compositionally biased region" description="Polar residues" evidence="1">
    <location>
        <begin position="51"/>
        <end position="60"/>
    </location>
</feature>
<evidence type="ECO:0000313" key="5">
    <source>
        <dbReference type="Proteomes" id="UP000298781"/>
    </source>
</evidence>
<name>A0A4D7BBE8_9HYPH</name>
<sequence length="73" mass="7416">MKKFILAATLVAPLALAAPAFADDTAGFIATPSASATAPSQPREFTARHGQVSNAGQSLINREVPSSAFSSAN</sequence>
<dbReference type="KEGG" id="pstg:E8M01_22500"/>
<feature type="chain" id="PRO_5044606193" description="DUF4148 domain-containing protein" evidence="2">
    <location>
        <begin position="23"/>
        <end position="73"/>
    </location>
</feature>